<keyword evidence="8 12" id="KW-0732">Signal</keyword>
<dbReference type="InterPro" id="IPR006146">
    <property type="entry name" value="5'-Nucleotdase_CS"/>
</dbReference>
<dbReference type="PANTHER" id="PTHR11575:SF32">
    <property type="entry name" value="APYRASE-LIKE PROTEIN"/>
    <property type="match status" value="1"/>
</dbReference>
<name>A0A2H1VCG8_SPOFR</name>
<dbReference type="GO" id="GO:0004050">
    <property type="term" value="F:apyrase activity"/>
    <property type="evidence" value="ECO:0007669"/>
    <property type="project" value="UniProtKB-EC"/>
</dbReference>
<dbReference type="Pfam" id="PF00149">
    <property type="entry name" value="Metallophos"/>
    <property type="match status" value="1"/>
</dbReference>
<keyword evidence="6" id="KW-0800">Toxin</keyword>
<reference evidence="15" key="1">
    <citation type="submission" date="2016-07" db="EMBL/GenBank/DDBJ databases">
        <authorList>
            <person name="Bretaudeau A."/>
        </authorList>
    </citation>
    <scope>NUCLEOTIDE SEQUENCE</scope>
    <source>
        <strain evidence="15">Rice</strain>
        <tissue evidence="15">Whole body</tissue>
    </source>
</reference>
<proteinExistence type="inferred from homology"/>
<feature type="chain" id="PRO_5013428773" description="apyrase" evidence="12">
    <location>
        <begin position="17"/>
        <end position="538"/>
    </location>
</feature>
<feature type="signal peptide" evidence="12">
    <location>
        <begin position="1"/>
        <end position="16"/>
    </location>
</feature>
<protein>
    <recommendedName>
        <fullName evidence="3">apyrase</fullName>
        <ecNumber evidence="3">3.6.1.5</ecNumber>
    </recommendedName>
</protein>
<feature type="domain" description="5'-Nucleotidase C-terminal" evidence="14">
    <location>
        <begin position="341"/>
        <end position="501"/>
    </location>
</feature>
<dbReference type="AlphaFoldDB" id="A0A2H1VCG8"/>
<comment type="subcellular location">
    <subcellularLocation>
        <location evidence="1">Secreted</location>
    </subcellularLocation>
</comment>
<dbReference type="InterPro" id="IPR029052">
    <property type="entry name" value="Metallo-depent_PP-like"/>
</dbReference>
<evidence type="ECO:0000256" key="11">
    <source>
        <dbReference type="ARBA" id="ARBA00023240"/>
    </source>
</evidence>
<dbReference type="SUPFAM" id="SSF56300">
    <property type="entry name" value="Metallo-dependent phosphatases"/>
    <property type="match status" value="1"/>
</dbReference>
<dbReference type="InterPro" id="IPR006179">
    <property type="entry name" value="5_nucleotidase/apyrase"/>
</dbReference>
<dbReference type="PRINTS" id="PR01607">
    <property type="entry name" value="APYRASEFAMLY"/>
</dbReference>
<keyword evidence="7" id="KW-0479">Metal-binding</keyword>
<dbReference type="InterPro" id="IPR004843">
    <property type="entry name" value="Calcineurin-like_PHP"/>
</dbReference>
<keyword evidence="5" id="KW-0964">Secreted</keyword>
<dbReference type="GO" id="GO:0006196">
    <property type="term" value="P:AMP catabolic process"/>
    <property type="evidence" value="ECO:0007669"/>
    <property type="project" value="TreeGrafter"/>
</dbReference>
<dbReference type="GO" id="GO:0000166">
    <property type="term" value="F:nucleotide binding"/>
    <property type="evidence" value="ECO:0007669"/>
    <property type="project" value="UniProtKB-KW"/>
</dbReference>
<dbReference type="PROSITE" id="PS00786">
    <property type="entry name" value="5_NUCLEOTIDASE_2"/>
    <property type="match status" value="1"/>
</dbReference>
<keyword evidence="10 12" id="KW-0378">Hydrolase</keyword>
<dbReference type="FunFam" id="3.60.21.10:FF:000020">
    <property type="entry name" value="NT5E isoform 4"/>
    <property type="match status" value="1"/>
</dbReference>
<dbReference type="InterPro" id="IPR008334">
    <property type="entry name" value="5'-Nucleotdase_C"/>
</dbReference>
<keyword evidence="9 12" id="KW-0547">Nucleotide-binding</keyword>
<evidence type="ECO:0000256" key="12">
    <source>
        <dbReference type="RuleBase" id="RU362119"/>
    </source>
</evidence>
<dbReference type="EMBL" id="ODYU01001820">
    <property type="protein sequence ID" value="SOQ38540.1"/>
    <property type="molecule type" value="Genomic_DNA"/>
</dbReference>
<gene>
    <name evidence="15" type="ORF">SFRICE_017138</name>
</gene>
<evidence type="ECO:0000256" key="5">
    <source>
        <dbReference type="ARBA" id="ARBA00022525"/>
    </source>
</evidence>
<sequence length="538" mass="60312">MLVVWGLLGICVCVNGFALPFEGLYKLDIIHYNDFHARFEETSVDTPSCRYNNNSCIGGFPRLYKEIHTLLEEKPHSIVLNAGDSFQGTYWYTLLKWNVTQEFMNLIPHDAHALGNHEFDDGPEGLAPYLKALKAPVLAANMDVSEEPILAGLFIPHIVLKRKGRKIGIIGLITPDTAKLSSPGKVKFTDPKEATKREARALYRKGVDIIILLSHCGFEADKEIARDAGEHIDIIVGGHSHSLLWNGKAPSGEIVEGPYPMFVEPTADKKHEVLIVQASAFTKYMGNLTVYFDFRGDYVKWEGNPLYLDRSILEDQVIKDKLAPYAKRVHEAENVPVGSTVNTMRFDDCVFGECTIGNLLADAMVENANNATSNDIHYMSFIQRGNIKASIMEGVVTAGSIFELLPFNDRVEIFDIQGKYIRQALERSVIDAWAYNPFKGPWLLQVSGLRVTYNVSLPENHRITSLEIGESKEPLDDNKIYHVTAPLYLANGGDGFTMFKEGKHNERDIGRDQKIVEEYIRSHSPLDIQLDGRVIVNS</sequence>
<dbReference type="Gene3D" id="3.90.780.10">
    <property type="entry name" value="5'-Nucleotidase, C-terminal domain"/>
    <property type="match status" value="1"/>
</dbReference>
<evidence type="ECO:0000256" key="7">
    <source>
        <dbReference type="ARBA" id="ARBA00022723"/>
    </source>
</evidence>
<keyword evidence="11" id="KW-1199">Hemostasis impairing toxin</keyword>
<accession>A0A2H1VCG8</accession>
<dbReference type="InterPro" id="IPR036907">
    <property type="entry name" value="5'-Nucleotdase_C_sf"/>
</dbReference>
<dbReference type="SUPFAM" id="SSF55816">
    <property type="entry name" value="5'-nucleotidase (syn. UDP-sugar hydrolase), C-terminal domain"/>
    <property type="match status" value="1"/>
</dbReference>
<dbReference type="GO" id="GO:0090729">
    <property type="term" value="F:toxin activity"/>
    <property type="evidence" value="ECO:0007669"/>
    <property type="project" value="UniProtKB-KW"/>
</dbReference>
<dbReference type="Pfam" id="PF02872">
    <property type="entry name" value="5_nucleotid_C"/>
    <property type="match status" value="1"/>
</dbReference>
<evidence type="ECO:0000259" key="13">
    <source>
        <dbReference type="Pfam" id="PF00149"/>
    </source>
</evidence>
<evidence type="ECO:0000256" key="1">
    <source>
        <dbReference type="ARBA" id="ARBA00004613"/>
    </source>
</evidence>
<dbReference type="GO" id="GO:0005576">
    <property type="term" value="C:extracellular region"/>
    <property type="evidence" value="ECO:0007669"/>
    <property type="project" value="UniProtKB-SubCell"/>
</dbReference>
<evidence type="ECO:0000256" key="2">
    <source>
        <dbReference type="ARBA" id="ARBA00006654"/>
    </source>
</evidence>
<evidence type="ECO:0000256" key="3">
    <source>
        <dbReference type="ARBA" id="ARBA00012148"/>
    </source>
</evidence>
<evidence type="ECO:0000256" key="4">
    <source>
        <dbReference type="ARBA" id="ARBA00022442"/>
    </source>
</evidence>
<dbReference type="GO" id="GO:0008253">
    <property type="term" value="F:5'-nucleotidase activity"/>
    <property type="evidence" value="ECO:0007669"/>
    <property type="project" value="TreeGrafter"/>
</dbReference>
<organism evidence="15">
    <name type="scientific">Spodoptera frugiperda</name>
    <name type="common">Fall armyworm</name>
    <dbReference type="NCBI Taxonomy" id="7108"/>
    <lineage>
        <taxon>Eukaryota</taxon>
        <taxon>Metazoa</taxon>
        <taxon>Ecdysozoa</taxon>
        <taxon>Arthropoda</taxon>
        <taxon>Hexapoda</taxon>
        <taxon>Insecta</taxon>
        <taxon>Pterygota</taxon>
        <taxon>Neoptera</taxon>
        <taxon>Endopterygota</taxon>
        <taxon>Lepidoptera</taxon>
        <taxon>Glossata</taxon>
        <taxon>Ditrysia</taxon>
        <taxon>Noctuoidea</taxon>
        <taxon>Noctuidae</taxon>
        <taxon>Amphipyrinae</taxon>
        <taxon>Spodoptera</taxon>
    </lineage>
</organism>
<dbReference type="GO" id="GO:0046872">
    <property type="term" value="F:metal ion binding"/>
    <property type="evidence" value="ECO:0007669"/>
    <property type="project" value="UniProtKB-KW"/>
</dbReference>
<dbReference type="GO" id="GO:0005886">
    <property type="term" value="C:plasma membrane"/>
    <property type="evidence" value="ECO:0007669"/>
    <property type="project" value="TreeGrafter"/>
</dbReference>
<dbReference type="CDD" id="cd07409">
    <property type="entry name" value="MPP_CD73_N"/>
    <property type="match status" value="1"/>
</dbReference>
<dbReference type="Gene3D" id="3.60.21.10">
    <property type="match status" value="1"/>
</dbReference>
<evidence type="ECO:0000259" key="14">
    <source>
        <dbReference type="Pfam" id="PF02872"/>
    </source>
</evidence>
<evidence type="ECO:0000256" key="8">
    <source>
        <dbReference type="ARBA" id="ARBA00022729"/>
    </source>
</evidence>
<evidence type="ECO:0000313" key="15">
    <source>
        <dbReference type="EMBL" id="SOQ38540.1"/>
    </source>
</evidence>
<evidence type="ECO:0000256" key="6">
    <source>
        <dbReference type="ARBA" id="ARBA00022656"/>
    </source>
</evidence>
<evidence type="ECO:0000256" key="10">
    <source>
        <dbReference type="ARBA" id="ARBA00022801"/>
    </source>
</evidence>
<evidence type="ECO:0000256" key="9">
    <source>
        <dbReference type="ARBA" id="ARBA00022741"/>
    </source>
</evidence>
<keyword evidence="4" id="KW-1201">Platelet aggregation inhibiting toxin</keyword>
<dbReference type="PANTHER" id="PTHR11575">
    <property type="entry name" value="5'-NUCLEOTIDASE-RELATED"/>
    <property type="match status" value="1"/>
</dbReference>
<feature type="domain" description="Calcineurin-like phosphoesterase" evidence="13">
    <location>
        <begin position="29"/>
        <end position="242"/>
    </location>
</feature>
<dbReference type="EC" id="3.6.1.5" evidence="3"/>
<comment type="similarity">
    <text evidence="2 12">Belongs to the 5'-nucleotidase family.</text>
</comment>